<gene>
    <name evidence="3" type="ordered locus">Os08g0119900</name>
    <name evidence="2" type="ORF">OJ1005_B05.28</name>
</gene>
<reference evidence="3" key="5">
    <citation type="journal article" date="2008" name="Nucleic Acids Res.">
        <title>The Rice Annotation Project Database (RAP-DB): 2008 update.</title>
        <authorList>
            <consortium name="The Rice Annotation Project (RAP)"/>
            <person name="Tanaka T."/>
            <person name="Antonio B.A."/>
            <person name="Kikuchi S."/>
            <person name="Matsumoto T."/>
            <person name="Nagamura Y."/>
            <person name="Numa H."/>
            <person name="Sakai H."/>
            <person name="Wu J."/>
            <person name="Itoh T."/>
            <person name="Sasaki T."/>
            <person name="Aono R."/>
            <person name="Fujii Y."/>
            <person name="Habara T."/>
            <person name="Harada E."/>
            <person name="Kanno M."/>
            <person name="Kawahara Y."/>
            <person name="Kawashima H."/>
            <person name="Kubooka H."/>
            <person name="Matsuya A."/>
            <person name="Nakaoka H."/>
            <person name="Saichi N."/>
            <person name="Sanbonmatsu R."/>
            <person name="Sato Y."/>
            <person name="Shinso Y."/>
            <person name="Suzuki M."/>
            <person name="Takeda J."/>
            <person name="Tanino M."/>
            <person name="Todokoro F."/>
            <person name="Yamaguchi K."/>
            <person name="Yamamoto N."/>
            <person name="Yamasaki C."/>
            <person name="Imanishi T."/>
            <person name="Okido T."/>
            <person name="Tada M."/>
            <person name="Ikeo K."/>
            <person name="Tateno Y."/>
            <person name="Gojobori T."/>
            <person name="Lin Y.C."/>
            <person name="Wei F.J."/>
            <person name="Hsing Y.I."/>
            <person name="Zhao Q."/>
            <person name="Han B."/>
            <person name="Kramer M.R."/>
            <person name="McCombie R.W."/>
            <person name="Lonsdale D."/>
            <person name="O'Donovan C.C."/>
            <person name="Whitfield E.J."/>
            <person name="Apweiler R."/>
            <person name="Koyanagi K.O."/>
            <person name="Khurana J.P."/>
            <person name="Raghuvanshi S."/>
            <person name="Singh N.K."/>
            <person name="Tyagi A.K."/>
            <person name="Haberer G."/>
            <person name="Fujisawa M."/>
            <person name="Hosokawa S."/>
            <person name="Ito Y."/>
            <person name="Ikawa H."/>
            <person name="Shibata M."/>
            <person name="Yamamoto M."/>
            <person name="Bruskiewich R.M."/>
            <person name="Hoen D.R."/>
            <person name="Bureau TE."/>
            <person name="Namiki N."/>
            <person name="Ohyanagi H."/>
            <person name="Sakai Y."/>
            <person name="Nobushima S."/>
            <person name="Sakata K."/>
            <person name="Barrero R.A."/>
            <person name="Sato Y."/>
            <person name="Souvorov A."/>
            <person name="Smith-White B."/>
            <person name="Tatusova T."/>
            <person name="An S."/>
            <person name="An G."/>
            <person name="OOta S."/>
            <person name="Fuks G."/>
            <person name="Messing J."/>
            <person name="Christie K.R."/>
            <person name="Lieberherr D."/>
            <person name="Kim H."/>
            <person name="Zuccolo A."/>
            <person name="Wing R.A."/>
            <person name="Nobuta K."/>
            <person name="Green P.J."/>
            <person name="Lu C."/>
            <person name="Meyers BC."/>
            <person name="Chaparro C."/>
            <person name="Piegu B."/>
            <person name="Panaud O."/>
            <person name="Echeverria M."/>
        </authorList>
    </citation>
    <scope>NUCLEOTIDE SEQUENCE</scope>
</reference>
<dbReference type="KEGG" id="dosa:Os08g0119900"/>
<reference evidence="3" key="7">
    <citation type="submission" date="2012-08" db="EMBL/GenBank/DDBJ databases">
        <title>Oryza sativa nipponbare(GA3) genomic DNA, chromosome 8.</title>
        <authorList>
            <consortium name="IRGSP(International Rice Genome Sequencing Project)"/>
        </authorList>
    </citation>
    <scope>NUCLEOTIDE SEQUENCE</scope>
</reference>
<reference evidence="3 4" key="2">
    <citation type="journal article" date="2005" name="Nature">
        <title>The map-based sequence of the rice genome.</title>
        <authorList>
            <consortium name="International rice genome sequencing project (IRGSP)"/>
            <person name="Matsumoto T."/>
            <person name="Wu J."/>
            <person name="Kanamori H."/>
            <person name="Katayose Y."/>
            <person name="Fujisawa M."/>
            <person name="Namiki N."/>
            <person name="Mizuno H."/>
            <person name="Yamamoto K."/>
            <person name="Antonio B.A."/>
            <person name="Baba T."/>
            <person name="Sakata K."/>
            <person name="Nagamura Y."/>
            <person name="Aoki H."/>
            <person name="Arikawa K."/>
            <person name="Arita K."/>
            <person name="Bito T."/>
            <person name="Chiden Y."/>
            <person name="Fujitsuka N."/>
            <person name="Fukunaka R."/>
            <person name="Hamada M."/>
            <person name="Harada C."/>
            <person name="Hayashi A."/>
            <person name="Hijishita S."/>
            <person name="Honda M."/>
            <person name="Hosokawa S."/>
            <person name="Ichikawa Y."/>
            <person name="Idonuma A."/>
            <person name="Iijima M."/>
            <person name="Ikeda M."/>
            <person name="Ikeno M."/>
            <person name="Ito K."/>
            <person name="Ito S."/>
            <person name="Ito T."/>
            <person name="Ito Y."/>
            <person name="Ito Y."/>
            <person name="Iwabuchi A."/>
            <person name="Kamiya K."/>
            <person name="Karasawa W."/>
            <person name="Kurita K."/>
            <person name="Katagiri S."/>
            <person name="Kikuta A."/>
            <person name="Kobayashi H."/>
            <person name="Kobayashi N."/>
            <person name="Machita K."/>
            <person name="Maehara T."/>
            <person name="Masukawa M."/>
            <person name="Mizubayashi T."/>
            <person name="Mukai Y."/>
            <person name="Nagasaki H."/>
            <person name="Nagata Y."/>
            <person name="Naito S."/>
            <person name="Nakashima M."/>
            <person name="Nakama Y."/>
            <person name="Nakamichi Y."/>
            <person name="Nakamura M."/>
            <person name="Meguro A."/>
            <person name="Negishi M."/>
            <person name="Ohta I."/>
            <person name="Ohta T."/>
            <person name="Okamoto M."/>
            <person name="Ono N."/>
            <person name="Saji S."/>
            <person name="Sakaguchi M."/>
            <person name="Sakai K."/>
            <person name="Shibata M."/>
            <person name="Shimokawa T."/>
            <person name="Song J."/>
            <person name="Takazaki Y."/>
            <person name="Terasawa K."/>
            <person name="Tsugane M."/>
            <person name="Tsuji K."/>
            <person name="Ueda S."/>
            <person name="Waki K."/>
            <person name="Yamagata H."/>
            <person name="Yamamoto M."/>
            <person name="Yamamoto S."/>
            <person name="Yamane H."/>
            <person name="Yoshiki S."/>
            <person name="Yoshihara R."/>
            <person name="Yukawa K."/>
            <person name="Zhong H."/>
            <person name="Yano M."/>
            <person name="Yuan Q."/>
            <person name="Ouyang S."/>
            <person name="Liu J."/>
            <person name="Jones K.M."/>
            <person name="Gansberger K."/>
            <person name="Moffat K."/>
            <person name="Hill J."/>
            <person name="Bera J."/>
            <person name="Fadrosh D."/>
            <person name="Jin S."/>
            <person name="Johri S."/>
            <person name="Kim M."/>
            <person name="Overton L."/>
            <person name="Reardon M."/>
            <person name="Tsitrin T."/>
            <person name="Vuong H."/>
            <person name="Weaver B."/>
            <person name="Ciecko A."/>
            <person name="Tallon L."/>
            <person name="Jackson J."/>
            <person name="Pai G."/>
            <person name="Aken S.V."/>
            <person name="Utterback T."/>
            <person name="Reidmuller S."/>
            <person name="Feldblyum T."/>
            <person name="Hsiao J."/>
            <person name="Zismann V."/>
            <person name="Iobst S."/>
            <person name="de Vazeille A.R."/>
            <person name="Buell C.R."/>
            <person name="Ying K."/>
            <person name="Li Y."/>
            <person name="Lu T."/>
            <person name="Huang Y."/>
            <person name="Zhao Q."/>
            <person name="Feng Q."/>
            <person name="Zhang L."/>
            <person name="Zhu J."/>
            <person name="Weng Q."/>
            <person name="Mu J."/>
            <person name="Lu Y."/>
            <person name="Fan D."/>
            <person name="Liu Y."/>
            <person name="Guan J."/>
            <person name="Zhang Y."/>
            <person name="Yu S."/>
            <person name="Liu X."/>
            <person name="Zhang Y."/>
            <person name="Hong G."/>
            <person name="Han B."/>
            <person name="Choisne N."/>
            <person name="Demange N."/>
            <person name="Orjeda G."/>
            <person name="Samain S."/>
            <person name="Cattolico L."/>
            <person name="Pelletier E."/>
            <person name="Couloux A."/>
            <person name="Segurens B."/>
            <person name="Wincker P."/>
            <person name="D'Hont A."/>
            <person name="Scarpelli C."/>
            <person name="Weissenbach J."/>
            <person name="Salanoubat M."/>
            <person name="Quetier F."/>
            <person name="Yu Y."/>
            <person name="Kim H.R."/>
            <person name="Rambo T."/>
            <person name="Currie J."/>
            <person name="Collura K."/>
            <person name="Luo M."/>
            <person name="Yang T."/>
            <person name="Ammiraju J.S.S."/>
            <person name="Engler F."/>
            <person name="Soderlund C."/>
            <person name="Wing R.A."/>
            <person name="Palmer L.E."/>
            <person name="de la Bastide M."/>
            <person name="Spiegel L."/>
            <person name="Nascimento L."/>
            <person name="Zutavern T."/>
            <person name="O'Shaughnessy A."/>
            <person name="Dike S."/>
            <person name="Dedhia N."/>
            <person name="Preston R."/>
            <person name="Balija V."/>
            <person name="McCombie W.R."/>
            <person name="Chow T."/>
            <person name="Chen H."/>
            <person name="Chung M."/>
            <person name="Chen C."/>
            <person name="Shaw J."/>
            <person name="Wu H."/>
            <person name="Hsiao K."/>
            <person name="Chao Y."/>
            <person name="Chu M."/>
            <person name="Cheng C."/>
            <person name="Hour A."/>
            <person name="Lee P."/>
            <person name="Lin S."/>
            <person name="Lin Y."/>
            <person name="Liou J."/>
            <person name="Liu S."/>
            <person name="Hsing Y."/>
            <person name="Raghuvanshi S."/>
            <person name="Mohanty A."/>
            <person name="Bharti A.K."/>
            <person name="Gaur A."/>
            <person name="Gupta V."/>
            <person name="Kumar D."/>
            <person name="Ravi V."/>
            <person name="Vij S."/>
            <person name="Kapur A."/>
            <person name="Khurana P."/>
            <person name="Khurana P."/>
            <person name="Khurana J.P."/>
            <person name="Tyagi A.K."/>
            <person name="Gaikwad K."/>
            <person name="Singh A."/>
            <person name="Dalal V."/>
            <person name="Srivastava S."/>
            <person name="Dixit A."/>
            <person name="Pal A.K."/>
            <person name="Ghazi I.A."/>
            <person name="Yadav M."/>
            <person name="Pandit A."/>
            <person name="Bhargava A."/>
            <person name="Sureshbabu K."/>
            <person name="Batra K."/>
            <person name="Sharma T.R."/>
            <person name="Mohapatra T."/>
            <person name="Singh N.K."/>
            <person name="Messing J."/>
            <person name="Nelson A.B."/>
            <person name="Fuks G."/>
            <person name="Kavchok S."/>
            <person name="Keizer G."/>
            <person name="Linton E."/>
            <person name="Llaca V."/>
            <person name="Song R."/>
            <person name="Tanyolac B."/>
            <person name="Young S."/>
            <person name="Ho-Il K."/>
            <person name="Hahn J.H."/>
            <person name="Sangsakoo G."/>
            <person name="Vanavichit A."/>
            <person name="de Mattos Luiz.A.T."/>
            <person name="Zimmer P.D."/>
            <person name="Malone G."/>
            <person name="Dellagostin O."/>
            <person name="de Oliveira A.C."/>
            <person name="Bevan M."/>
            <person name="Bancroft I."/>
            <person name="Minx P."/>
            <person name="Cordum H."/>
            <person name="Wilson R."/>
            <person name="Cheng Z."/>
            <person name="Jin W."/>
            <person name="Jiang J."/>
            <person name="Leong S.A."/>
            <person name="Iwama H."/>
            <person name="Gojobori T."/>
            <person name="Itoh T."/>
            <person name="Niimura Y."/>
            <person name="Fujii Y."/>
            <person name="Habara T."/>
            <person name="Sakai H."/>
            <person name="Sato Y."/>
            <person name="Wilson G."/>
            <person name="Kumar K."/>
            <person name="McCouch S."/>
            <person name="Juretic N."/>
            <person name="Hoen D."/>
            <person name="Wright S."/>
            <person name="Bruskiewich R."/>
            <person name="Bureau T."/>
            <person name="Miyao A."/>
            <person name="Hirochika H."/>
            <person name="Nishikawa T."/>
            <person name="Kadowaki K."/>
            <person name="Sugiura M."/>
            <person name="Burr B."/>
            <person name="Sasaki T."/>
        </authorList>
    </citation>
    <scope>NUCLEOTIDE SEQUENCE [LARGE SCALE GENOMIC DNA]</scope>
    <source>
        <strain evidence="4">cv. Nipponbare</strain>
    </source>
</reference>
<evidence type="ECO:0000313" key="2">
    <source>
        <dbReference type="EMBL" id="BAD09054.1"/>
    </source>
</evidence>
<accession>Q6ZJ40</accession>
<reference evidence="4" key="6">
    <citation type="journal article" date="2008" name="Nucleic Acids Res.">
        <title>The rice annotation project database (RAP-DB): 2008 update.</title>
        <authorList>
            <consortium name="The rice annotation project (RAP)"/>
        </authorList>
    </citation>
    <scope>GENOME REANNOTATION</scope>
    <source>
        <strain evidence="4">cv. Nipponbare</strain>
    </source>
</reference>
<protein>
    <submittedName>
        <fullName evidence="3">Os08g0119900 protein</fullName>
    </submittedName>
</protein>
<keyword evidence="1" id="KW-0812">Transmembrane</keyword>
<keyword evidence="1" id="KW-1133">Transmembrane helix</keyword>
<reference evidence="2" key="1">
    <citation type="submission" date="2001-07" db="EMBL/GenBank/DDBJ databases">
        <title>Oryza sativa nipponbare(GA3) genomic DNA, chromosome 8, BAC clone:OJ1005_B05.</title>
        <authorList>
            <person name="Sasaki T."/>
            <person name="Matsumoto T."/>
            <person name="Yamamoto K."/>
        </authorList>
    </citation>
    <scope>NUCLEOTIDE SEQUENCE</scope>
</reference>
<dbReference type="AlphaFoldDB" id="Q6ZJ40"/>
<dbReference type="Proteomes" id="UP000000763">
    <property type="component" value="Chromosome 8"/>
</dbReference>
<evidence type="ECO:0000256" key="1">
    <source>
        <dbReference type="SAM" id="Phobius"/>
    </source>
</evidence>
<evidence type="ECO:0000313" key="3">
    <source>
        <dbReference type="EMBL" id="BAF22789.1"/>
    </source>
</evidence>
<reference evidence="3" key="3">
    <citation type="journal article" date="2006" name="Nucleic Acids Res.">
        <title>The Rice Annotation Project Database (RAP-DB): hub for Oryza sativa ssp. japonica genome information.</title>
        <authorList>
            <person name="Ohyanagi H."/>
            <person name="Tanaka T."/>
            <person name="Sakai H."/>
            <person name="Shigemoto Y."/>
            <person name="Yamaguchi K."/>
            <person name="Habara T."/>
            <person name="Fujii Y."/>
            <person name="Antonio B.A."/>
            <person name="Nagamura Y."/>
            <person name="Imanishi T."/>
            <person name="Ikeo K."/>
            <person name="Itoh T."/>
            <person name="Gojobori T."/>
            <person name="Sasaki T."/>
        </authorList>
    </citation>
    <scope>NUCLEOTIDE SEQUENCE</scope>
</reference>
<reference evidence="3" key="4">
    <citation type="journal article" date="2007" name="Genome Res.">
        <title>Curated Genome Annotation of Oryza sativa ssp. japonica and Comparative Genome Analysis with Arabidopsis thaliana.</title>
        <authorList>
            <consortium name="The Rice Annotation Project (RAP)"/>
            <person name="Itoh T."/>
            <person name="Tanaka T."/>
            <person name="Barrero R.A."/>
            <person name="Yamasaki C."/>
            <person name="Fujii Y."/>
            <person name="Hilton P.B."/>
            <person name="Antonio B.A."/>
            <person name="Aono H."/>
            <person name="Apweiler R."/>
            <person name="Bruskiewich R."/>
            <person name="Bureau T."/>
            <person name="Burr F."/>
            <person name="Costa de Oliveira A."/>
            <person name="Fuks G."/>
            <person name="Habara T."/>
            <person name="Haberer G."/>
            <person name="Han B."/>
            <person name="Harada E."/>
            <person name="Hiraki A.T."/>
            <person name="Hirochika H."/>
            <person name="Hoen D."/>
            <person name="Hokari H."/>
            <person name="Hosokawa S."/>
            <person name="Hsing Y."/>
            <person name="Ikawa H."/>
            <person name="Ikeo K."/>
            <person name="Imanishi T."/>
            <person name="Ito Y."/>
            <person name="Jaiswal P."/>
            <person name="Kanno M."/>
            <person name="Kawahara Y."/>
            <person name="Kawamura T."/>
            <person name="Kawashima H."/>
            <person name="Khurana J.P."/>
            <person name="Kikuchi S."/>
            <person name="Komatsu S."/>
            <person name="Koyanagi K.O."/>
            <person name="Kubooka H."/>
            <person name="Lieberherr D."/>
            <person name="Lin Y.C."/>
            <person name="Lonsdale D."/>
            <person name="Matsumoto T."/>
            <person name="Matsuya A."/>
            <person name="McCombie W.R."/>
            <person name="Messing J."/>
            <person name="Miyao A."/>
            <person name="Mulder N."/>
            <person name="Nagamura Y."/>
            <person name="Nam J."/>
            <person name="Namiki N."/>
            <person name="Numa H."/>
            <person name="Nurimoto S."/>
            <person name="O'donovan C."/>
            <person name="Ohyanagi H."/>
            <person name="Okido T."/>
            <person name="Oota S."/>
            <person name="Osato N."/>
            <person name="Palmer L.E."/>
            <person name="Quetier F."/>
            <person name="Raghuvanshi S."/>
            <person name="Saichi N."/>
            <person name="Sakai H."/>
            <person name="Sakai Y."/>
            <person name="Sakata K."/>
            <person name="Sakurai T."/>
            <person name="Sato F."/>
            <person name="Sato Y."/>
            <person name="Schoof H."/>
            <person name="Seki M."/>
            <person name="Shibata M."/>
            <person name="Shimizu Y."/>
            <person name="Shinozaki K."/>
            <person name="Shinso Y."/>
            <person name="Singh N.K."/>
            <person name="Smith-White B."/>
            <person name="Takeda J."/>
            <person name="Tanino M."/>
            <person name="Tatusova T."/>
            <person name="Thongjuea S."/>
            <person name="Todokoro F."/>
            <person name="Tsugane M."/>
            <person name="Tyagi A.K."/>
            <person name="Vanavichit A."/>
            <person name="Wang A."/>
            <person name="Wing R.A."/>
            <person name="Yamaguchi K."/>
            <person name="Yamamoto M."/>
            <person name="Yamamoto N."/>
            <person name="Yu Y."/>
            <person name="Zhang H."/>
            <person name="Zhao Q."/>
            <person name="Higo K."/>
            <person name="Burr B."/>
            <person name="Gojobori T."/>
            <person name="Sasaki T."/>
        </authorList>
    </citation>
    <scope>NUCLEOTIDE SEQUENCE</scope>
</reference>
<name>Q6ZJ40_ORYSJ</name>
<evidence type="ECO:0000313" key="4">
    <source>
        <dbReference type="Proteomes" id="UP000000763"/>
    </source>
</evidence>
<feature type="transmembrane region" description="Helical" evidence="1">
    <location>
        <begin position="95"/>
        <end position="114"/>
    </location>
</feature>
<keyword evidence="1" id="KW-0472">Membrane</keyword>
<reference evidence="3" key="8">
    <citation type="submission" date="2012-08" db="EMBL/GenBank/DDBJ databases">
        <title>The Second Rice Annotation Project Meeting (RAP2).</title>
        <authorList>
            <consortium name="The Rice Annotation Project (RAP)"/>
        </authorList>
    </citation>
    <scope>NUCLEOTIDE SEQUENCE</scope>
</reference>
<proteinExistence type="predicted"/>
<organism evidence="2 4">
    <name type="scientific">Oryza sativa subsp. japonica</name>
    <name type="common">Rice</name>
    <dbReference type="NCBI Taxonomy" id="39947"/>
    <lineage>
        <taxon>Eukaryota</taxon>
        <taxon>Viridiplantae</taxon>
        <taxon>Streptophyta</taxon>
        <taxon>Embryophyta</taxon>
        <taxon>Tracheophyta</taxon>
        <taxon>Spermatophyta</taxon>
        <taxon>Magnoliopsida</taxon>
        <taxon>Liliopsida</taxon>
        <taxon>Poales</taxon>
        <taxon>Poaceae</taxon>
        <taxon>BOP clade</taxon>
        <taxon>Oryzoideae</taxon>
        <taxon>Oryzeae</taxon>
        <taxon>Oryzinae</taxon>
        <taxon>Oryza</taxon>
        <taxon>Oryza sativa</taxon>
    </lineage>
</organism>
<dbReference type="EMBL" id="AP003925">
    <property type="protein sequence ID" value="BAD09054.1"/>
    <property type="molecule type" value="Genomic_DNA"/>
</dbReference>
<dbReference type="EMBL" id="AP008214">
    <property type="protein sequence ID" value="BAF22789.1"/>
    <property type="molecule type" value="Genomic_DNA"/>
</dbReference>
<sequence>MAGAIGSSNASPRLSSAPAAAAATSAICCAASAASVDASAEKNAPAIAAAATGAAAADDDDTDMPFLARLLSEMLGTLPLPDGAGDDRATILDGLSMAIAAMVVAIDAFFFLLFSEL</sequence>